<feature type="chain" id="PRO_5030062858" evidence="2">
    <location>
        <begin position="26"/>
        <end position="105"/>
    </location>
</feature>
<dbReference type="AlphaFoldDB" id="A0A328F7X1"/>
<evidence type="ECO:0000256" key="2">
    <source>
        <dbReference type="SAM" id="SignalP"/>
    </source>
</evidence>
<dbReference type="OrthoDB" id="5419919at2"/>
<dbReference type="Pfam" id="PF04956">
    <property type="entry name" value="TrbC"/>
    <property type="match status" value="1"/>
</dbReference>
<keyword evidence="2" id="KW-0732">Signal</keyword>
<name>A0A328F7X1_9BACT</name>
<evidence type="ECO:0000313" key="3">
    <source>
        <dbReference type="EMBL" id="QBH15738.1"/>
    </source>
</evidence>
<dbReference type="EMBL" id="QLNI01000040">
    <property type="protein sequence ID" value="RAM00718.1"/>
    <property type="molecule type" value="Genomic_DNA"/>
</dbReference>
<reference evidence="4 5" key="1">
    <citation type="submission" date="2018-06" db="EMBL/GenBank/DDBJ databases">
        <title>Complete Genome Sequence of Desulfobacter hydrogenophilus (DSM3380).</title>
        <authorList>
            <person name="Marietou A."/>
            <person name="Schreiber L."/>
            <person name="Marshall I."/>
            <person name="Jorgensen B."/>
        </authorList>
    </citation>
    <scope>NUCLEOTIDE SEQUENCE [LARGE SCALE GENOMIC DNA]</scope>
    <source>
        <strain evidence="4 5">DSM 3380</strain>
    </source>
</reference>
<protein>
    <submittedName>
        <fullName evidence="4">Type IV secretion system protein VirB2</fullName>
    </submittedName>
</protein>
<evidence type="ECO:0000313" key="6">
    <source>
        <dbReference type="Proteomes" id="UP000293902"/>
    </source>
</evidence>
<dbReference type="Proteomes" id="UP000248798">
    <property type="component" value="Unassembled WGS sequence"/>
</dbReference>
<feature type="transmembrane region" description="Helical" evidence="1">
    <location>
        <begin position="76"/>
        <end position="99"/>
    </location>
</feature>
<dbReference type="EMBL" id="CP036314">
    <property type="protein sequence ID" value="QBH15738.1"/>
    <property type="molecule type" value="Genomic_DNA"/>
</dbReference>
<accession>A0A328F7X1</accession>
<keyword evidence="3" id="KW-0614">Plasmid</keyword>
<sequence>MKKYFPLIVMSLILLIALFPDSVFAATISEFATPTEKLMETLRGPWAKAVAVIMILAAAFMMWFKKDDLDGMAKGFLVVVCIISVLTLAEPILDTLFSFGSGALT</sequence>
<feature type="transmembrane region" description="Helical" evidence="1">
    <location>
        <begin position="45"/>
        <end position="64"/>
    </location>
</feature>
<keyword evidence="6" id="KW-1185">Reference proteome</keyword>
<keyword evidence="1" id="KW-0812">Transmembrane</keyword>
<organism evidence="4 5">
    <name type="scientific">Desulfobacter hydrogenophilus</name>
    <dbReference type="NCBI Taxonomy" id="2291"/>
    <lineage>
        <taxon>Bacteria</taxon>
        <taxon>Pseudomonadati</taxon>
        <taxon>Thermodesulfobacteriota</taxon>
        <taxon>Desulfobacteria</taxon>
        <taxon>Desulfobacterales</taxon>
        <taxon>Desulfobacteraceae</taxon>
        <taxon>Desulfobacter</taxon>
    </lineage>
</organism>
<geneLocation type="plasmid" evidence="3 6">
    <name>unnamed1</name>
</geneLocation>
<dbReference type="InterPro" id="IPR007039">
    <property type="entry name" value="TrbC/VirB2"/>
</dbReference>
<proteinExistence type="predicted"/>
<dbReference type="Proteomes" id="UP000293902">
    <property type="component" value="Plasmid unnamed1"/>
</dbReference>
<evidence type="ECO:0000256" key="1">
    <source>
        <dbReference type="SAM" id="Phobius"/>
    </source>
</evidence>
<reference evidence="3 6" key="2">
    <citation type="submission" date="2019-02" db="EMBL/GenBank/DDBJ databases">
        <title>Complete genome sequence of Desulfobacter hydrogenophilus AcRS1.</title>
        <authorList>
            <person name="Marietou A."/>
            <person name="Lund M.B."/>
            <person name="Marshall I.P.G."/>
            <person name="Schreiber L."/>
            <person name="Jorgensen B."/>
        </authorList>
    </citation>
    <scope>NUCLEOTIDE SEQUENCE [LARGE SCALE GENOMIC DNA]</scope>
    <source>
        <strain evidence="3 6">AcRS1</strain>
        <plasmid evidence="3 6">unnamed1</plasmid>
    </source>
</reference>
<evidence type="ECO:0000313" key="4">
    <source>
        <dbReference type="EMBL" id="RAM00718.1"/>
    </source>
</evidence>
<evidence type="ECO:0000313" key="5">
    <source>
        <dbReference type="Proteomes" id="UP000248798"/>
    </source>
</evidence>
<keyword evidence="1" id="KW-1133">Transmembrane helix</keyword>
<feature type="signal peptide" evidence="2">
    <location>
        <begin position="1"/>
        <end position="25"/>
    </location>
</feature>
<gene>
    <name evidence="4" type="ORF">DO021_17755</name>
    <name evidence="3" type="ORF">EYB58_22815</name>
</gene>
<keyword evidence="1" id="KW-0472">Membrane</keyword>